<dbReference type="EMBL" id="FZOD01000036">
    <property type="protein sequence ID" value="SNT34960.1"/>
    <property type="molecule type" value="Genomic_DNA"/>
</dbReference>
<reference evidence="1 2" key="1">
    <citation type="submission" date="2017-06" db="EMBL/GenBank/DDBJ databases">
        <authorList>
            <person name="Kim H.J."/>
            <person name="Triplett B.A."/>
        </authorList>
    </citation>
    <scope>NUCLEOTIDE SEQUENCE [LARGE SCALE GENOMIC DNA]</scope>
    <source>
        <strain evidence="1 2">CGMCC 4.2132</strain>
    </source>
</reference>
<keyword evidence="2" id="KW-1185">Reference proteome</keyword>
<proteinExistence type="predicted"/>
<dbReference type="Proteomes" id="UP000198282">
    <property type="component" value="Unassembled WGS sequence"/>
</dbReference>
<name>A0A239LXF3_9ACTN</name>
<evidence type="ECO:0000313" key="2">
    <source>
        <dbReference type="Proteomes" id="UP000198282"/>
    </source>
</evidence>
<protein>
    <submittedName>
        <fullName evidence="1">Uncharacterized protein</fullName>
    </submittedName>
</protein>
<evidence type="ECO:0000313" key="1">
    <source>
        <dbReference type="EMBL" id="SNT34960.1"/>
    </source>
</evidence>
<dbReference type="AlphaFoldDB" id="A0A239LXF3"/>
<gene>
    <name evidence="1" type="ORF">SAMN05216276_10369</name>
</gene>
<accession>A0A239LXF3</accession>
<organism evidence="1 2">
    <name type="scientific">Streptosporangium subroseum</name>
    <dbReference type="NCBI Taxonomy" id="106412"/>
    <lineage>
        <taxon>Bacteria</taxon>
        <taxon>Bacillati</taxon>
        <taxon>Actinomycetota</taxon>
        <taxon>Actinomycetes</taxon>
        <taxon>Streptosporangiales</taxon>
        <taxon>Streptosporangiaceae</taxon>
        <taxon>Streptosporangium</taxon>
    </lineage>
</organism>
<sequence>MLPPDTPMTRRTPSARLLRHLDDEIHVHYGKLGFYGGTDYLEFCDEESEALHYTTPLRLETWDAEPPDPGSSWKPIACLMDLAR</sequence>